<dbReference type="GO" id="GO:0008982">
    <property type="term" value="F:protein-N(PI)-phosphohistidine-sugar phosphotransferase activity"/>
    <property type="evidence" value="ECO:0007669"/>
    <property type="project" value="InterPro"/>
</dbReference>
<gene>
    <name evidence="2" type="ORF">EV692_2069</name>
</gene>
<dbReference type="GO" id="GO:0030295">
    <property type="term" value="F:protein kinase activator activity"/>
    <property type="evidence" value="ECO:0007669"/>
    <property type="project" value="TreeGrafter"/>
</dbReference>
<dbReference type="AlphaFoldDB" id="A0A4V2PTN6"/>
<keyword evidence="2" id="KW-0808">Transferase</keyword>
<dbReference type="InterPro" id="IPR051541">
    <property type="entry name" value="PTS_SugarTrans_NitroReg"/>
</dbReference>
<name>A0A4V2PTN6_9PAST</name>
<dbReference type="PANTHER" id="PTHR47738">
    <property type="entry name" value="PTS SYSTEM FRUCTOSE-LIKE EIIA COMPONENT-RELATED"/>
    <property type="match status" value="1"/>
</dbReference>
<dbReference type="PANTHER" id="PTHR47738:SF1">
    <property type="entry name" value="NITROGEN REGULATORY PROTEIN"/>
    <property type="match status" value="1"/>
</dbReference>
<dbReference type="EMBL" id="SMGJ01000007">
    <property type="protein sequence ID" value="TCK67161.1"/>
    <property type="molecule type" value="Genomic_DNA"/>
</dbReference>
<dbReference type="InterPro" id="IPR016152">
    <property type="entry name" value="PTrfase/Anion_transptr"/>
</dbReference>
<comment type="caution">
    <text evidence="2">The sequence shown here is derived from an EMBL/GenBank/DDBJ whole genome shotgun (WGS) entry which is preliminary data.</text>
</comment>
<dbReference type="GO" id="GO:0009401">
    <property type="term" value="P:phosphoenolpyruvate-dependent sugar phosphotransferase system"/>
    <property type="evidence" value="ECO:0007669"/>
    <property type="project" value="InterPro"/>
</dbReference>
<accession>A0A4V2PTN6</accession>
<dbReference type="InterPro" id="IPR002178">
    <property type="entry name" value="PTS_EIIA_type-2_dom"/>
</dbReference>
<sequence>MAKFTALLRPENIRQGVICSSKKTALEMVAGILAKQANVDEVECFESLFNREKLGCTALGNGIAMPRARLSQGDKVFAVFLQLNTPIDYEAADKREVDLILAVIIPEQLCQTYTPILVELSEKLKDKTLDKQLRSAQSAEEIWQIFQHFDDHKQENIDSTT</sequence>
<keyword evidence="3" id="KW-1185">Reference proteome</keyword>
<evidence type="ECO:0000259" key="1">
    <source>
        <dbReference type="PROSITE" id="PS51094"/>
    </source>
</evidence>
<organism evidence="2 3">
    <name type="scientific">Lonepinella koalarum</name>
    <dbReference type="NCBI Taxonomy" id="53417"/>
    <lineage>
        <taxon>Bacteria</taxon>
        <taxon>Pseudomonadati</taxon>
        <taxon>Pseudomonadota</taxon>
        <taxon>Gammaproteobacteria</taxon>
        <taxon>Pasteurellales</taxon>
        <taxon>Pasteurellaceae</taxon>
        <taxon>Lonepinella</taxon>
    </lineage>
</organism>
<dbReference type="SUPFAM" id="SSF55804">
    <property type="entry name" value="Phoshotransferase/anion transport protein"/>
    <property type="match status" value="1"/>
</dbReference>
<dbReference type="Gene3D" id="3.40.930.10">
    <property type="entry name" value="Mannitol-specific EII, Chain A"/>
    <property type="match status" value="1"/>
</dbReference>
<protein>
    <submittedName>
        <fullName evidence="2">Phosphotransferase IIA-like nitrogen-regulatory protein PtsN</fullName>
    </submittedName>
</protein>
<dbReference type="RefSeq" id="WP_132302640.1">
    <property type="nucleotide sequence ID" value="NZ_CP170642.1"/>
</dbReference>
<dbReference type="OrthoDB" id="95460at2"/>
<reference evidence="2 3" key="1">
    <citation type="submission" date="2019-03" db="EMBL/GenBank/DDBJ databases">
        <title>Genomic Encyclopedia of Type Strains, Phase IV (KMG-IV): sequencing the most valuable type-strain genomes for metagenomic binning, comparative biology and taxonomic classification.</title>
        <authorList>
            <person name="Goeker M."/>
        </authorList>
    </citation>
    <scope>NUCLEOTIDE SEQUENCE [LARGE SCALE GENOMIC DNA]</scope>
    <source>
        <strain evidence="2 3">DSM 10053</strain>
    </source>
</reference>
<dbReference type="CDD" id="cd00211">
    <property type="entry name" value="PTS_IIA_fru"/>
    <property type="match status" value="1"/>
</dbReference>
<evidence type="ECO:0000313" key="3">
    <source>
        <dbReference type="Proteomes" id="UP000295496"/>
    </source>
</evidence>
<dbReference type="NCBIfam" id="TIGR01419">
    <property type="entry name" value="nitro_reg_IIA"/>
    <property type="match status" value="1"/>
</dbReference>
<proteinExistence type="predicted"/>
<evidence type="ECO:0000313" key="2">
    <source>
        <dbReference type="EMBL" id="TCK67161.1"/>
    </source>
</evidence>
<dbReference type="Proteomes" id="UP000295496">
    <property type="component" value="Unassembled WGS sequence"/>
</dbReference>
<dbReference type="InterPro" id="IPR006320">
    <property type="entry name" value="PTS_Nitro_regul"/>
</dbReference>
<dbReference type="Pfam" id="PF00359">
    <property type="entry name" value="PTS_EIIA_2"/>
    <property type="match status" value="1"/>
</dbReference>
<dbReference type="PROSITE" id="PS51094">
    <property type="entry name" value="PTS_EIIA_TYPE_2"/>
    <property type="match status" value="1"/>
</dbReference>
<feature type="domain" description="PTS EIIA type-2" evidence="1">
    <location>
        <begin position="6"/>
        <end position="149"/>
    </location>
</feature>